<dbReference type="GO" id="GO:0008270">
    <property type="term" value="F:zinc ion binding"/>
    <property type="evidence" value="ECO:0007669"/>
    <property type="project" value="UniProtKB-KW"/>
</dbReference>
<dbReference type="PANTHER" id="PTHR15135">
    <property type="entry name" value="STAC"/>
    <property type="match status" value="1"/>
</dbReference>
<dbReference type="GO" id="GO:0003009">
    <property type="term" value="P:skeletal muscle contraction"/>
    <property type="evidence" value="ECO:0007669"/>
    <property type="project" value="TreeGrafter"/>
</dbReference>
<feature type="compositionally biased region" description="Pro residues" evidence="8">
    <location>
        <begin position="56"/>
        <end position="65"/>
    </location>
</feature>
<evidence type="ECO:0000256" key="6">
    <source>
        <dbReference type="ARBA" id="ARBA00022771"/>
    </source>
</evidence>
<gene>
    <name evidence="9" type="ORF">TCEB3V08_LOCUS8878</name>
</gene>
<evidence type="ECO:0000256" key="1">
    <source>
        <dbReference type="ARBA" id="ARBA00004236"/>
    </source>
</evidence>
<reference evidence="9" key="1">
    <citation type="submission" date="2020-11" db="EMBL/GenBank/DDBJ databases">
        <authorList>
            <person name="Tran Van P."/>
        </authorList>
    </citation>
    <scope>NUCLEOTIDE SEQUENCE</scope>
</reference>
<proteinExistence type="predicted"/>
<organism evidence="9">
    <name type="scientific">Timema cristinae</name>
    <name type="common">Walking stick</name>
    <dbReference type="NCBI Taxonomy" id="61476"/>
    <lineage>
        <taxon>Eukaryota</taxon>
        <taxon>Metazoa</taxon>
        <taxon>Ecdysozoa</taxon>
        <taxon>Arthropoda</taxon>
        <taxon>Hexapoda</taxon>
        <taxon>Insecta</taxon>
        <taxon>Pterygota</taxon>
        <taxon>Neoptera</taxon>
        <taxon>Polyneoptera</taxon>
        <taxon>Phasmatodea</taxon>
        <taxon>Timematodea</taxon>
        <taxon>Timematoidea</taxon>
        <taxon>Timematidae</taxon>
        <taxon>Timema</taxon>
    </lineage>
</organism>
<protein>
    <submittedName>
        <fullName evidence="9">Uncharacterized protein</fullName>
    </submittedName>
</protein>
<name>A0A7R9D317_TIMCR</name>
<comment type="subcellular location">
    <subcellularLocation>
        <location evidence="1">Cell membrane</location>
    </subcellularLocation>
    <subcellularLocation>
        <location evidence="2">Cytoplasm</location>
    </subcellularLocation>
</comment>
<dbReference type="EMBL" id="OC320066">
    <property type="protein sequence ID" value="CAD7407120.1"/>
    <property type="molecule type" value="Genomic_DNA"/>
</dbReference>
<evidence type="ECO:0000256" key="3">
    <source>
        <dbReference type="ARBA" id="ARBA00022475"/>
    </source>
</evidence>
<sequence length="276" mass="31049">MSDLNPASEQYRRYEGLSSQCKAVIPSTDLAHFVRSVTVPQHHPHRPSLRHNFLAPQPPPPPEVPDGPGGGAPHDNTPNDLNPPPPLKNELVVDRLVNLQPRSRFEALKKEALELDTQIKQLQDSLDTLLRIQQRSLESNLYNKVNELQEDISMKRFDLRVAQIHLSAVKSQVEPVTRSSTNYDRITRVTFRGSVPAFAWRKRGTLFWEKTTLSIPNWDSNLDLPVIVSLAHCESSVLDHAATEVGLSKFHSIKYSSETDLTPCCRPQTDAAAVCW</sequence>
<dbReference type="PANTHER" id="PTHR15135:SF7">
    <property type="entry name" value="STAC-LIKE, ISOFORM J"/>
    <property type="match status" value="1"/>
</dbReference>
<accession>A0A7R9D317</accession>
<keyword evidence="3" id="KW-1003">Cell membrane</keyword>
<keyword evidence="7" id="KW-0472">Membrane</keyword>
<dbReference type="GO" id="GO:1903078">
    <property type="term" value="P:positive regulation of protein localization to plasma membrane"/>
    <property type="evidence" value="ECO:0007669"/>
    <property type="project" value="TreeGrafter"/>
</dbReference>
<feature type="region of interest" description="Disordered" evidence="8">
    <location>
        <begin position="39"/>
        <end position="88"/>
    </location>
</feature>
<dbReference type="GO" id="GO:0005737">
    <property type="term" value="C:cytoplasm"/>
    <property type="evidence" value="ECO:0007669"/>
    <property type="project" value="UniProtKB-SubCell"/>
</dbReference>
<evidence type="ECO:0000256" key="4">
    <source>
        <dbReference type="ARBA" id="ARBA00022490"/>
    </source>
</evidence>
<evidence type="ECO:0000256" key="8">
    <source>
        <dbReference type="SAM" id="MobiDB-lite"/>
    </source>
</evidence>
<keyword evidence="6" id="KW-0862">Zinc</keyword>
<keyword evidence="4" id="KW-0963">Cytoplasm</keyword>
<dbReference type="GO" id="GO:0005886">
    <property type="term" value="C:plasma membrane"/>
    <property type="evidence" value="ECO:0007669"/>
    <property type="project" value="UniProtKB-SubCell"/>
</dbReference>
<evidence type="ECO:0000313" key="9">
    <source>
        <dbReference type="EMBL" id="CAD7407120.1"/>
    </source>
</evidence>
<dbReference type="InterPro" id="IPR039688">
    <property type="entry name" value="STAC1/2/3"/>
</dbReference>
<evidence type="ECO:0000256" key="5">
    <source>
        <dbReference type="ARBA" id="ARBA00022737"/>
    </source>
</evidence>
<evidence type="ECO:0000256" key="7">
    <source>
        <dbReference type="ARBA" id="ARBA00023136"/>
    </source>
</evidence>
<dbReference type="AlphaFoldDB" id="A0A7R9D317"/>
<keyword evidence="6" id="KW-0863">Zinc-finger</keyword>
<evidence type="ECO:0000256" key="2">
    <source>
        <dbReference type="ARBA" id="ARBA00004496"/>
    </source>
</evidence>
<keyword evidence="5" id="KW-0677">Repeat</keyword>
<keyword evidence="6" id="KW-0479">Metal-binding</keyword>